<organism evidence="6 7">
    <name type="scientific">Undibacterium parvum</name>
    <dbReference type="NCBI Taxonomy" id="401471"/>
    <lineage>
        <taxon>Bacteria</taxon>
        <taxon>Pseudomonadati</taxon>
        <taxon>Pseudomonadota</taxon>
        <taxon>Betaproteobacteria</taxon>
        <taxon>Burkholderiales</taxon>
        <taxon>Oxalobacteraceae</taxon>
        <taxon>Undibacterium</taxon>
    </lineage>
</organism>
<dbReference type="Gene3D" id="3.30.70.20">
    <property type="match status" value="3"/>
</dbReference>
<dbReference type="InterPro" id="IPR017896">
    <property type="entry name" value="4Fe4S_Fe-S-bd"/>
</dbReference>
<dbReference type="Pfam" id="PF00037">
    <property type="entry name" value="Fer4"/>
    <property type="match status" value="1"/>
</dbReference>
<name>A0A3Q9BSL4_9BURK</name>
<dbReference type="Proteomes" id="UP000275663">
    <property type="component" value="Chromosome"/>
</dbReference>
<dbReference type="GO" id="GO:0051539">
    <property type="term" value="F:4 iron, 4 sulfur cluster binding"/>
    <property type="evidence" value="ECO:0007669"/>
    <property type="project" value="UniProtKB-KW"/>
</dbReference>
<proteinExistence type="predicted"/>
<gene>
    <name evidence="6" type="ORF">EJN92_14360</name>
</gene>
<evidence type="ECO:0000256" key="2">
    <source>
        <dbReference type="ARBA" id="ARBA00022723"/>
    </source>
</evidence>
<evidence type="ECO:0000256" key="1">
    <source>
        <dbReference type="ARBA" id="ARBA00022485"/>
    </source>
</evidence>
<dbReference type="PROSITE" id="PS51379">
    <property type="entry name" value="4FE4S_FER_2"/>
    <property type="match status" value="4"/>
</dbReference>
<dbReference type="PROSITE" id="PS00198">
    <property type="entry name" value="4FE4S_FER_1"/>
    <property type="match status" value="4"/>
</dbReference>
<dbReference type="OrthoDB" id="9784571at2"/>
<feature type="domain" description="4Fe-4S ferredoxin-type" evidence="5">
    <location>
        <begin position="589"/>
        <end position="618"/>
    </location>
</feature>
<dbReference type="RefSeq" id="WP_126128453.1">
    <property type="nucleotide sequence ID" value="NZ_CP034464.1"/>
</dbReference>
<dbReference type="EMBL" id="CP034464">
    <property type="protein sequence ID" value="AZP13077.1"/>
    <property type="molecule type" value="Genomic_DNA"/>
</dbReference>
<dbReference type="SUPFAM" id="SSF54862">
    <property type="entry name" value="4Fe-4S ferredoxins"/>
    <property type="match status" value="1"/>
</dbReference>
<dbReference type="Pfam" id="PF13187">
    <property type="entry name" value="Fer4_9"/>
    <property type="match status" value="1"/>
</dbReference>
<dbReference type="GO" id="GO:0046872">
    <property type="term" value="F:metal ion binding"/>
    <property type="evidence" value="ECO:0007669"/>
    <property type="project" value="UniProtKB-KW"/>
</dbReference>
<protein>
    <submittedName>
        <fullName evidence="6">4Fe-4S dicluster domain-containing protein</fullName>
    </submittedName>
</protein>
<dbReference type="PANTHER" id="PTHR43687">
    <property type="entry name" value="ADENYLYLSULFATE REDUCTASE, BETA SUBUNIT"/>
    <property type="match status" value="1"/>
</dbReference>
<accession>A0A3Q9BSL4</accession>
<feature type="domain" description="4Fe-4S ferredoxin-type" evidence="5">
    <location>
        <begin position="340"/>
        <end position="369"/>
    </location>
</feature>
<dbReference type="KEGG" id="upv:EJN92_14360"/>
<dbReference type="InterPro" id="IPR017900">
    <property type="entry name" value="4Fe4S_Fe_S_CS"/>
</dbReference>
<dbReference type="AlphaFoldDB" id="A0A3Q9BSL4"/>
<evidence type="ECO:0000313" key="6">
    <source>
        <dbReference type="EMBL" id="AZP13077.1"/>
    </source>
</evidence>
<reference evidence="6 7" key="1">
    <citation type="journal article" date="2011" name="Int. J. Syst. Evol. Microbiol.">
        <title>Description of Undibacterium oligocarboniphilum sp. nov., isolated from purified water, and Undibacterium pigrum strain CCUG 49012 as the type strain of Undibacterium parvum sp. nov., and emended descriptions of the genus Undibacterium and the species Undibacterium pigrum.</title>
        <authorList>
            <person name="Eder W."/>
            <person name="Wanner G."/>
            <person name="Ludwig W."/>
            <person name="Busse H.J."/>
            <person name="Ziemke-Kageler F."/>
            <person name="Lang E."/>
        </authorList>
    </citation>
    <scope>NUCLEOTIDE SEQUENCE [LARGE SCALE GENOMIC DNA]</scope>
    <source>
        <strain evidence="6 7">DSM 23061</strain>
    </source>
</reference>
<dbReference type="PANTHER" id="PTHR43687:SF4">
    <property type="entry name" value="BLR5484 PROTEIN"/>
    <property type="match status" value="1"/>
</dbReference>
<keyword evidence="3" id="KW-0408">Iron</keyword>
<evidence type="ECO:0000256" key="4">
    <source>
        <dbReference type="ARBA" id="ARBA00023014"/>
    </source>
</evidence>
<evidence type="ECO:0000256" key="3">
    <source>
        <dbReference type="ARBA" id="ARBA00023004"/>
    </source>
</evidence>
<feature type="domain" description="4Fe-4S ferredoxin-type" evidence="5">
    <location>
        <begin position="191"/>
        <end position="220"/>
    </location>
</feature>
<keyword evidence="7" id="KW-1185">Reference proteome</keyword>
<evidence type="ECO:0000313" key="7">
    <source>
        <dbReference type="Proteomes" id="UP000275663"/>
    </source>
</evidence>
<keyword evidence="4" id="KW-0411">Iron-sulfur</keyword>
<sequence length="693" mass="74372">MSTQFKICSCNKTMPLDADSAAALKQSLGTTTLTVSDALCRREAGVFLDAIKGSEDVVVACTQERALFSELAQQSVAPLRFVNIREAAGWSRQSNLALPKMAALLAAAALPDPEPVPTVSYRSGGNLLIIGGAQAALAWAKRLATQLDVNVLITEGVSGSERLTERGFPVFSGAKIAISGHLGAFNVEWQQANPIDLESCTRCNACVEVCPENAIDFSYQIDLNKCSNHLDCVKACGAIGAIDFNRKEIARNSAFDLILDLSVKPLLSMSQPPQGYFAPGKDLDAQFDAVLRLTQMVGEFEKPKFFTYKEKLCAHSRSAKTGCNACIDVCSTAAISSKGDKVLVDPNLCAGCGACTTVCPTGAMSYAYLRPADQGLRLKTLLSTYAKAGGKAPALLFHSKQGGAELLLQTGQNAAKKGRGLPAHVIPVDLHHTASLGIDLWMAAIAFGASNIAVLMTDEEAQEYRQAVQNQMEVAQTILTGLGYAGQHFHLIQAETVAQLDQALFGMQQAQTPAVAALFNVAAEKRGTLDFALEHLYKHAPVKAEEIALPRGKGAMYGEVRINKDACTLCMSCVGACPSSALMDNANAPQLRFIERNCVQCGLCEQTCPENAIQLLPRLLLTDVAREARVLNEAQAFHCIKCQTPFATAKMMETMLLKLAGHGAFSGNLDRLKMCSDCRVIDMMQTKELSRPH</sequence>
<feature type="domain" description="4Fe-4S ferredoxin-type" evidence="5">
    <location>
        <begin position="558"/>
        <end position="587"/>
    </location>
</feature>
<dbReference type="Pfam" id="PF12838">
    <property type="entry name" value="Fer4_7"/>
    <property type="match status" value="1"/>
</dbReference>
<keyword evidence="1" id="KW-0004">4Fe-4S</keyword>
<keyword evidence="2" id="KW-0479">Metal-binding</keyword>
<dbReference type="InterPro" id="IPR050572">
    <property type="entry name" value="Fe-S_Ferredoxin"/>
</dbReference>
<evidence type="ECO:0000259" key="5">
    <source>
        <dbReference type="PROSITE" id="PS51379"/>
    </source>
</evidence>